<evidence type="ECO:0000313" key="4">
    <source>
        <dbReference type="Proteomes" id="UP000573603"/>
    </source>
</evidence>
<feature type="non-terminal residue" evidence="3">
    <location>
        <position position="1"/>
    </location>
</feature>
<reference evidence="3 4" key="1">
    <citation type="journal article" date="2020" name="BMC Genomics">
        <title>Correction to: Identification and distribution of gene clusters required for synthesis of sphingolipid metabolism inhibitors in diverse species of the filamentous fungus Fusarium.</title>
        <authorList>
            <person name="Kim H.S."/>
            <person name="Lohmar J.M."/>
            <person name="Busman M."/>
            <person name="Brown D.W."/>
            <person name="Naumann T.A."/>
            <person name="Divon H.H."/>
            <person name="Lysoe E."/>
            <person name="Uhlig S."/>
            <person name="Proctor R.H."/>
        </authorList>
    </citation>
    <scope>NUCLEOTIDE SEQUENCE [LARGE SCALE GENOMIC DNA]</scope>
    <source>
        <strain evidence="3 4">NRRL 25214</strain>
    </source>
</reference>
<keyword evidence="2" id="KW-0472">Membrane</keyword>
<comment type="caution">
    <text evidence="3">The sequence shown here is derived from an EMBL/GenBank/DDBJ whole genome shotgun (WGS) entry which is preliminary data.</text>
</comment>
<dbReference type="PANTHER" id="PTHR31503:SF22">
    <property type="entry name" value="VACUOLAR CALCIUM ION TRANSPORTER"/>
    <property type="match status" value="1"/>
</dbReference>
<evidence type="ECO:0000256" key="1">
    <source>
        <dbReference type="ARBA" id="ARBA00023065"/>
    </source>
</evidence>
<dbReference type="EMBL" id="JABEVY010000960">
    <property type="protein sequence ID" value="KAF5227032.1"/>
    <property type="molecule type" value="Genomic_DNA"/>
</dbReference>
<keyword evidence="2" id="KW-1133">Transmembrane helix</keyword>
<dbReference type="GO" id="GO:0015369">
    <property type="term" value="F:calcium:proton antiporter activity"/>
    <property type="evidence" value="ECO:0007669"/>
    <property type="project" value="TreeGrafter"/>
</dbReference>
<keyword evidence="1" id="KW-0406">Ion transport</keyword>
<sequence>MSTKPASYTAVDENSRLLNSDALSAIHDTMGNGNGHGDGNGHISFSRDSTAMTFLFDSKYTPGIDNRNVALRLIAYTWHTTKASLFSNHVNVLLFMVPLGIITGKLGWNSTAVFTINFVAIIPLAAVLSFATEQISMNVGETLGGL</sequence>
<accession>A0A8H5DL48</accession>
<gene>
    <name evidence="3" type="ORF">FANTH_14895</name>
</gene>
<dbReference type="GO" id="GO:0000329">
    <property type="term" value="C:fungal-type vacuole membrane"/>
    <property type="evidence" value="ECO:0007669"/>
    <property type="project" value="TreeGrafter"/>
</dbReference>
<dbReference type="InterPro" id="IPR004713">
    <property type="entry name" value="CaH_exchang"/>
</dbReference>
<proteinExistence type="predicted"/>
<evidence type="ECO:0000256" key="2">
    <source>
        <dbReference type="SAM" id="Phobius"/>
    </source>
</evidence>
<keyword evidence="2" id="KW-0812">Transmembrane</keyword>
<feature type="transmembrane region" description="Helical" evidence="2">
    <location>
        <begin position="90"/>
        <end position="108"/>
    </location>
</feature>
<dbReference type="GO" id="GO:0006874">
    <property type="term" value="P:intracellular calcium ion homeostasis"/>
    <property type="evidence" value="ECO:0007669"/>
    <property type="project" value="TreeGrafter"/>
</dbReference>
<name>A0A8H5DL48_9HYPO</name>
<keyword evidence="1" id="KW-0813">Transport</keyword>
<dbReference type="PANTHER" id="PTHR31503">
    <property type="entry name" value="VACUOLAR CALCIUM ION TRANSPORTER"/>
    <property type="match status" value="1"/>
</dbReference>
<feature type="transmembrane region" description="Helical" evidence="2">
    <location>
        <begin position="114"/>
        <end position="131"/>
    </location>
</feature>
<dbReference type="AlphaFoldDB" id="A0A8H5DL48"/>
<organism evidence="3 4">
    <name type="scientific">Fusarium anthophilum</name>
    <dbReference type="NCBI Taxonomy" id="48485"/>
    <lineage>
        <taxon>Eukaryota</taxon>
        <taxon>Fungi</taxon>
        <taxon>Dikarya</taxon>
        <taxon>Ascomycota</taxon>
        <taxon>Pezizomycotina</taxon>
        <taxon>Sordariomycetes</taxon>
        <taxon>Hypocreomycetidae</taxon>
        <taxon>Hypocreales</taxon>
        <taxon>Nectriaceae</taxon>
        <taxon>Fusarium</taxon>
        <taxon>Fusarium fujikuroi species complex</taxon>
    </lineage>
</organism>
<dbReference type="Proteomes" id="UP000573603">
    <property type="component" value="Unassembled WGS sequence"/>
</dbReference>
<evidence type="ECO:0000313" key="3">
    <source>
        <dbReference type="EMBL" id="KAF5227032.1"/>
    </source>
</evidence>
<protein>
    <submittedName>
        <fullName evidence="3">Uncharacterized protein</fullName>
    </submittedName>
</protein>
<keyword evidence="4" id="KW-1185">Reference proteome</keyword>